<reference evidence="2 3" key="1">
    <citation type="journal article" date="2011" name="Stand. Genomic Sci.">
        <title>Complete genome sequence of Haliscomenobacter hydrossis type strain (O).</title>
        <authorList>
            <consortium name="US DOE Joint Genome Institute (JGI-PGF)"/>
            <person name="Daligault H."/>
            <person name="Lapidus A."/>
            <person name="Zeytun A."/>
            <person name="Nolan M."/>
            <person name="Lucas S."/>
            <person name="Del Rio T.G."/>
            <person name="Tice H."/>
            <person name="Cheng J.F."/>
            <person name="Tapia R."/>
            <person name="Han C."/>
            <person name="Goodwin L."/>
            <person name="Pitluck S."/>
            <person name="Liolios K."/>
            <person name="Pagani I."/>
            <person name="Ivanova N."/>
            <person name="Huntemann M."/>
            <person name="Mavromatis K."/>
            <person name="Mikhailova N."/>
            <person name="Pati A."/>
            <person name="Chen A."/>
            <person name="Palaniappan K."/>
            <person name="Land M."/>
            <person name="Hauser L."/>
            <person name="Brambilla E.M."/>
            <person name="Rohde M."/>
            <person name="Verbarg S."/>
            <person name="Goker M."/>
            <person name="Bristow J."/>
            <person name="Eisen J.A."/>
            <person name="Markowitz V."/>
            <person name="Hugenholtz P."/>
            <person name="Kyrpides N.C."/>
            <person name="Klenk H.P."/>
            <person name="Woyke T."/>
        </authorList>
    </citation>
    <scope>NUCLEOTIDE SEQUENCE [LARGE SCALE GENOMIC DNA]</scope>
    <source>
        <strain evidence="3">ATCC 27775 / DSM 1100 / LMG 10767 / O</strain>
    </source>
</reference>
<dbReference type="HOGENOM" id="CLU_116617_3_2_10"/>
<name>F4KU17_HALH1</name>
<dbReference type="PANTHER" id="PTHR34610:SF3">
    <property type="entry name" value="SSL7007 PROTEIN"/>
    <property type="match status" value="1"/>
</dbReference>
<evidence type="ECO:0000313" key="2">
    <source>
        <dbReference type="EMBL" id="AEE49153.1"/>
    </source>
</evidence>
<dbReference type="SUPFAM" id="SSF88723">
    <property type="entry name" value="PIN domain-like"/>
    <property type="match status" value="1"/>
</dbReference>
<proteinExistence type="predicted"/>
<dbReference type="InterPro" id="IPR029060">
    <property type="entry name" value="PIN-like_dom_sf"/>
</dbReference>
<dbReference type="STRING" id="760192.Halhy_1258"/>
<evidence type="ECO:0000259" key="1">
    <source>
        <dbReference type="Pfam" id="PF13470"/>
    </source>
</evidence>
<reference key="2">
    <citation type="submission" date="2011-04" db="EMBL/GenBank/DDBJ databases">
        <title>Complete sequence of chromosome of Haliscomenobacter hydrossis DSM 1100.</title>
        <authorList>
            <consortium name="US DOE Joint Genome Institute (JGI-PGF)"/>
            <person name="Lucas S."/>
            <person name="Han J."/>
            <person name="Lapidus A."/>
            <person name="Bruce D."/>
            <person name="Goodwin L."/>
            <person name="Pitluck S."/>
            <person name="Peters L."/>
            <person name="Kyrpides N."/>
            <person name="Mavromatis K."/>
            <person name="Ivanova N."/>
            <person name="Ovchinnikova G."/>
            <person name="Pagani I."/>
            <person name="Daligault H."/>
            <person name="Detter J.C."/>
            <person name="Han C."/>
            <person name="Land M."/>
            <person name="Hauser L."/>
            <person name="Markowitz V."/>
            <person name="Cheng J.-F."/>
            <person name="Hugenholtz P."/>
            <person name="Woyke T."/>
            <person name="Wu D."/>
            <person name="Verbarg S."/>
            <person name="Frueling A."/>
            <person name="Brambilla E."/>
            <person name="Klenk H.-P."/>
            <person name="Eisen J.A."/>
        </authorList>
    </citation>
    <scope>NUCLEOTIDE SEQUENCE</scope>
    <source>
        <strain>DSM 1100</strain>
    </source>
</reference>
<dbReference type="KEGG" id="hhy:Halhy_1258"/>
<organism evidence="2 3">
    <name type="scientific">Haliscomenobacter hydrossis (strain ATCC 27775 / DSM 1100 / LMG 10767 / O)</name>
    <dbReference type="NCBI Taxonomy" id="760192"/>
    <lineage>
        <taxon>Bacteria</taxon>
        <taxon>Pseudomonadati</taxon>
        <taxon>Bacteroidota</taxon>
        <taxon>Saprospiria</taxon>
        <taxon>Saprospirales</taxon>
        <taxon>Haliscomenobacteraceae</taxon>
        <taxon>Haliscomenobacter</taxon>
    </lineage>
</organism>
<dbReference type="AlphaFoldDB" id="F4KU17"/>
<dbReference type="OrthoDB" id="597986at2"/>
<dbReference type="PANTHER" id="PTHR34610">
    <property type="entry name" value="SSL7007 PROTEIN"/>
    <property type="match status" value="1"/>
</dbReference>
<dbReference type="Proteomes" id="UP000008461">
    <property type="component" value="Chromosome"/>
</dbReference>
<accession>F4KU17</accession>
<dbReference type="eggNOG" id="COG1569">
    <property type="taxonomic scope" value="Bacteria"/>
</dbReference>
<dbReference type="Pfam" id="PF13470">
    <property type="entry name" value="PIN_3"/>
    <property type="match status" value="1"/>
</dbReference>
<dbReference type="RefSeq" id="WP_013763708.1">
    <property type="nucleotide sequence ID" value="NC_015510.1"/>
</dbReference>
<dbReference type="NCBIfam" id="TIGR00305">
    <property type="entry name" value="putative toxin-antitoxin system toxin component, PIN family"/>
    <property type="match status" value="1"/>
</dbReference>
<sequence length="140" mass="16563">MAKRKRYKIILDTNWYVSASINRNSRRRLYDLLINESLTIFYSSELLAEYESVIFRKKFEKYIRQEQVNRFIRLVLTRLKRVEIKTLIKLSRDAKDNFLLSMAIDCGANYLVTGDPDLLILNEFGKTKILTMAEFLKIVG</sequence>
<keyword evidence="3" id="KW-1185">Reference proteome</keyword>
<dbReference type="InterPro" id="IPR002850">
    <property type="entry name" value="PIN_toxin-like"/>
</dbReference>
<dbReference type="InterPro" id="IPR002716">
    <property type="entry name" value="PIN_dom"/>
</dbReference>
<protein>
    <recommendedName>
        <fullName evidence="1">PIN domain-containing protein</fullName>
    </recommendedName>
</protein>
<evidence type="ECO:0000313" key="3">
    <source>
        <dbReference type="Proteomes" id="UP000008461"/>
    </source>
</evidence>
<gene>
    <name evidence="2" type="ordered locus">Halhy_1258</name>
</gene>
<dbReference type="EMBL" id="CP002691">
    <property type="protein sequence ID" value="AEE49153.1"/>
    <property type="molecule type" value="Genomic_DNA"/>
</dbReference>
<feature type="domain" description="PIN" evidence="1">
    <location>
        <begin position="8"/>
        <end position="115"/>
    </location>
</feature>